<dbReference type="AlphaFoldDB" id="A0A3A1R7B4"/>
<evidence type="ECO:0000259" key="2">
    <source>
        <dbReference type="Pfam" id="PF12638"/>
    </source>
</evidence>
<name>A0A3A1R7B4_9BACI</name>
<comment type="caution">
    <text evidence="3">The sequence shown here is derived from an EMBL/GenBank/DDBJ whole genome shotgun (WGS) entry which is preliminary data.</text>
</comment>
<dbReference type="Pfam" id="PF12638">
    <property type="entry name" value="Staygreen"/>
    <property type="match status" value="1"/>
</dbReference>
<dbReference type="PANTHER" id="PTHR31750:SF4">
    <property type="entry name" value="LP06106P"/>
    <property type="match status" value="1"/>
</dbReference>
<dbReference type="OrthoDB" id="1684395at2"/>
<gene>
    <name evidence="3" type="ORF">D3H55_02175</name>
</gene>
<evidence type="ECO:0000256" key="1">
    <source>
        <dbReference type="ARBA" id="ARBA00022946"/>
    </source>
</evidence>
<dbReference type="Proteomes" id="UP000265801">
    <property type="component" value="Unassembled WGS sequence"/>
</dbReference>
<dbReference type="PANTHER" id="PTHR31750">
    <property type="entry name" value="PROTEIN STAY-GREEN 1, CHLOROPLASTIC-RELATED"/>
    <property type="match status" value="1"/>
</dbReference>
<dbReference type="RefSeq" id="WP_119545265.1">
    <property type="nucleotide sequence ID" value="NZ_QXIR01000002.1"/>
</dbReference>
<reference evidence="3 4" key="1">
    <citation type="submission" date="2018-09" db="EMBL/GenBank/DDBJ databases">
        <title>Bacillus saliacetes sp. nov., isolated from Thai shrimp paste (Ka-pi).</title>
        <authorList>
            <person name="Daroonpunt R."/>
            <person name="Tanasupawat S."/>
            <person name="Yiamsombut S."/>
        </authorList>
    </citation>
    <scope>NUCLEOTIDE SEQUENCE [LARGE SCALE GENOMIC DNA]</scope>
    <source>
        <strain evidence="3 4">SKP7-4</strain>
    </source>
</reference>
<dbReference type="InterPro" id="IPR024438">
    <property type="entry name" value="Staygreen"/>
</dbReference>
<feature type="domain" description="Staygreen protein" evidence="2">
    <location>
        <begin position="3"/>
        <end position="149"/>
    </location>
</feature>
<sequence>MSEFDSEKLSLTYIPPASIFYPMDGRKYTLTHSDLTGELFLSAGCVYDMAKIDPLMRDEVLAEWVRVMGQYTLSGKVHVSGGEFEKNLSKVRYMIFQKELPLALTAIVNGDNGFFTYFPWLLDAPIYISFESIYPEFNHVQFYGTPRKYLTK</sequence>
<evidence type="ECO:0000313" key="3">
    <source>
        <dbReference type="EMBL" id="RIW38367.1"/>
    </source>
</evidence>
<keyword evidence="1" id="KW-0809">Transit peptide</keyword>
<protein>
    <recommendedName>
        <fullName evidence="2">Staygreen protein domain-containing protein</fullName>
    </recommendedName>
</protein>
<dbReference type="EMBL" id="QXIR01000002">
    <property type="protein sequence ID" value="RIW38367.1"/>
    <property type="molecule type" value="Genomic_DNA"/>
</dbReference>
<organism evidence="3 4">
    <name type="scientific">Bacillus salacetis</name>
    <dbReference type="NCBI Taxonomy" id="2315464"/>
    <lineage>
        <taxon>Bacteria</taxon>
        <taxon>Bacillati</taxon>
        <taxon>Bacillota</taxon>
        <taxon>Bacilli</taxon>
        <taxon>Bacillales</taxon>
        <taxon>Bacillaceae</taxon>
        <taxon>Bacillus</taxon>
    </lineage>
</organism>
<evidence type="ECO:0000313" key="4">
    <source>
        <dbReference type="Proteomes" id="UP000265801"/>
    </source>
</evidence>
<accession>A0A3A1R7B4</accession>
<keyword evidence="4" id="KW-1185">Reference proteome</keyword>
<proteinExistence type="predicted"/>